<dbReference type="KEGG" id="pmes:FX988_01340"/>
<dbReference type="InterPro" id="IPR038444">
    <property type="entry name" value="DUF465_sf"/>
</dbReference>
<accession>A0A857JIP3</accession>
<dbReference type="RefSeq" id="WP_160178897.1">
    <property type="nucleotide sequence ID" value="NZ_CP047656.1"/>
</dbReference>
<protein>
    <recommendedName>
        <fullName evidence="3">DUF465 domain-containing protein</fullName>
    </recommendedName>
</protein>
<keyword evidence="2" id="KW-1185">Reference proteome</keyword>
<evidence type="ECO:0000313" key="1">
    <source>
        <dbReference type="EMBL" id="QHJ11118.1"/>
    </source>
</evidence>
<dbReference type="Gene3D" id="6.10.280.50">
    <property type="match status" value="1"/>
</dbReference>
<organism evidence="1 2">
    <name type="scientific">Paraglaciecola mesophila</name>
    <dbReference type="NCBI Taxonomy" id="197222"/>
    <lineage>
        <taxon>Bacteria</taxon>
        <taxon>Pseudomonadati</taxon>
        <taxon>Pseudomonadota</taxon>
        <taxon>Gammaproteobacteria</taxon>
        <taxon>Alteromonadales</taxon>
        <taxon>Alteromonadaceae</taxon>
        <taxon>Paraglaciecola</taxon>
    </lineage>
</organism>
<proteinExistence type="predicted"/>
<name>A0A857JIP3_9ALTE</name>
<dbReference type="EMBL" id="CP047656">
    <property type="protein sequence ID" value="QHJ11118.1"/>
    <property type="molecule type" value="Genomic_DNA"/>
</dbReference>
<dbReference type="OrthoDB" id="1263265at2"/>
<dbReference type="Pfam" id="PF04325">
    <property type="entry name" value="DUF465"/>
    <property type="match status" value="1"/>
</dbReference>
<reference evidence="1 2" key="1">
    <citation type="submission" date="2019-12" db="EMBL/GenBank/DDBJ databases">
        <title>Genome sequencing and assembly of endphytes of Porphyra tenera.</title>
        <authorList>
            <person name="Park J.M."/>
            <person name="Shin R."/>
            <person name="Jo S.H."/>
        </authorList>
    </citation>
    <scope>NUCLEOTIDE SEQUENCE [LARGE SCALE GENOMIC DNA]</scope>
    <source>
        <strain evidence="1 2">GPM4</strain>
    </source>
</reference>
<gene>
    <name evidence="1" type="ORF">FX988_01340</name>
</gene>
<evidence type="ECO:0008006" key="3">
    <source>
        <dbReference type="Google" id="ProtNLM"/>
    </source>
</evidence>
<sequence length="81" mass="9370">MLGENHSLNSDFPELKDTIAALNKNDTTFAEKAKEYEELDKEIRVLELKDAPIDDEAMHQLKHDRAVLKDVLYQRLLSESK</sequence>
<dbReference type="AlphaFoldDB" id="A0A857JIP3"/>
<dbReference type="Proteomes" id="UP000464524">
    <property type="component" value="Chromosome"/>
</dbReference>
<evidence type="ECO:0000313" key="2">
    <source>
        <dbReference type="Proteomes" id="UP000464524"/>
    </source>
</evidence>
<dbReference type="InterPro" id="IPR007420">
    <property type="entry name" value="DUF465"/>
</dbReference>